<keyword evidence="5 6" id="KW-0472">Membrane</keyword>
<dbReference type="AlphaFoldDB" id="A0A2T2YK18"/>
<evidence type="ECO:0000256" key="5">
    <source>
        <dbReference type="ARBA" id="ARBA00023136"/>
    </source>
</evidence>
<dbReference type="Pfam" id="PF02690">
    <property type="entry name" value="Na_Pi_cotrans"/>
    <property type="match status" value="2"/>
</dbReference>
<dbReference type="GO" id="GO:0044341">
    <property type="term" value="P:sodium-dependent phosphate transport"/>
    <property type="evidence" value="ECO:0007669"/>
    <property type="project" value="InterPro"/>
</dbReference>
<dbReference type="Proteomes" id="UP000240357">
    <property type="component" value="Unassembled WGS sequence"/>
</dbReference>
<organism evidence="7 8">
    <name type="scientific">Adhaeribacter arboris</name>
    <dbReference type="NCBI Taxonomy" id="2072846"/>
    <lineage>
        <taxon>Bacteria</taxon>
        <taxon>Pseudomonadati</taxon>
        <taxon>Bacteroidota</taxon>
        <taxon>Cytophagia</taxon>
        <taxon>Cytophagales</taxon>
        <taxon>Hymenobacteraceae</taxon>
        <taxon>Adhaeribacter</taxon>
    </lineage>
</organism>
<feature type="transmembrane region" description="Helical" evidence="6">
    <location>
        <begin position="281"/>
        <end position="300"/>
    </location>
</feature>
<dbReference type="InterPro" id="IPR003841">
    <property type="entry name" value="Na/Pi_transpt"/>
</dbReference>
<protein>
    <submittedName>
        <fullName evidence="7">Na/Pi cotransporter family protein</fullName>
    </submittedName>
</protein>
<evidence type="ECO:0000256" key="1">
    <source>
        <dbReference type="ARBA" id="ARBA00004651"/>
    </source>
</evidence>
<dbReference type="GO" id="GO:0005886">
    <property type="term" value="C:plasma membrane"/>
    <property type="evidence" value="ECO:0007669"/>
    <property type="project" value="UniProtKB-SubCell"/>
</dbReference>
<dbReference type="PANTHER" id="PTHR10010:SF46">
    <property type="entry name" value="SODIUM-DEPENDENT PHOSPHATE TRANSPORT PROTEIN 2B"/>
    <property type="match status" value="1"/>
</dbReference>
<feature type="transmembrane region" description="Helical" evidence="6">
    <location>
        <begin position="241"/>
        <end position="261"/>
    </location>
</feature>
<evidence type="ECO:0000256" key="4">
    <source>
        <dbReference type="ARBA" id="ARBA00022989"/>
    </source>
</evidence>
<keyword evidence="3 6" id="KW-0812">Transmembrane</keyword>
<dbReference type="RefSeq" id="WP_106932029.1">
    <property type="nucleotide sequence ID" value="NZ_PYFT01000001.1"/>
</dbReference>
<dbReference type="PANTHER" id="PTHR10010">
    <property type="entry name" value="SOLUTE CARRIER FAMILY 34 SODIUM PHOSPHATE , MEMBER 2-RELATED"/>
    <property type="match status" value="1"/>
</dbReference>
<accession>A0A2T2YK18</accession>
<keyword evidence="2" id="KW-1003">Cell membrane</keyword>
<keyword evidence="4 6" id="KW-1133">Transmembrane helix</keyword>
<comment type="subcellular location">
    <subcellularLocation>
        <location evidence="1">Cell membrane</location>
        <topology evidence="1">Multi-pass membrane protein</topology>
    </subcellularLocation>
</comment>
<sequence>MLESIILSLIGGLTLFLYALNYLSDSLKAVTGERMQFYLNKFTGNLFSGIASGTVITTLLDSSSAVIIMTIALVKSRALTFRQAIGIVMGANIGTTISSQIIALDVGKYSSVLMAVGFLLLMLAKKRLPKNIGRVLLGFGLIFFGLYVMEESVAPLRQSPRFAHWMQALENPLKGVGIGALVTLIIQSSSATVSMIIALGAKKLITITAGIAVMLGAELGTCSDTLLASIGRSRQAVKTGIFHLLFNVISIIVALILFNPFVQLVSAISGNAPLERQIANAHVLFNCIGVVLFIPVVPLAERLLNQLIREKQTIRQAA</sequence>
<feature type="transmembrane region" description="Helical" evidence="6">
    <location>
        <begin position="5"/>
        <end position="24"/>
    </location>
</feature>
<evidence type="ECO:0000256" key="2">
    <source>
        <dbReference type="ARBA" id="ARBA00022475"/>
    </source>
</evidence>
<dbReference type="NCBIfam" id="NF037997">
    <property type="entry name" value="Na_Pi_symport"/>
    <property type="match status" value="1"/>
</dbReference>
<reference evidence="7 8" key="1">
    <citation type="submission" date="2018-03" db="EMBL/GenBank/DDBJ databases">
        <title>Adhaeribacter sp. HMF7605 Genome sequencing and assembly.</title>
        <authorList>
            <person name="Kang H."/>
            <person name="Kang J."/>
            <person name="Cha I."/>
            <person name="Kim H."/>
            <person name="Joh K."/>
        </authorList>
    </citation>
    <scope>NUCLEOTIDE SEQUENCE [LARGE SCALE GENOMIC DNA]</scope>
    <source>
        <strain evidence="7 8">HMF7605</strain>
    </source>
</reference>
<evidence type="ECO:0000256" key="3">
    <source>
        <dbReference type="ARBA" id="ARBA00022692"/>
    </source>
</evidence>
<evidence type="ECO:0000313" key="8">
    <source>
        <dbReference type="Proteomes" id="UP000240357"/>
    </source>
</evidence>
<comment type="caution">
    <text evidence="7">The sequence shown here is derived from an EMBL/GenBank/DDBJ whole genome shotgun (WGS) entry which is preliminary data.</text>
</comment>
<gene>
    <name evidence="7" type="ORF">AHMF7605_21270</name>
</gene>
<feature type="transmembrane region" description="Helical" evidence="6">
    <location>
        <begin position="109"/>
        <end position="124"/>
    </location>
</feature>
<dbReference type="GO" id="GO:0005436">
    <property type="term" value="F:sodium:phosphate symporter activity"/>
    <property type="evidence" value="ECO:0007669"/>
    <property type="project" value="InterPro"/>
</dbReference>
<dbReference type="EMBL" id="PYFT01000001">
    <property type="protein sequence ID" value="PSR55848.1"/>
    <property type="molecule type" value="Genomic_DNA"/>
</dbReference>
<feature type="transmembrane region" description="Helical" evidence="6">
    <location>
        <begin position="176"/>
        <end position="199"/>
    </location>
</feature>
<evidence type="ECO:0000256" key="6">
    <source>
        <dbReference type="SAM" id="Phobius"/>
    </source>
</evidence>
<name>A0A2T2YK18_9BACT</name>
<keyword evidence="8" id="KW-1185">Reference proteome</keyword>
<feature type="transmembrane region" description="Helical" evidence="6">
    <location>
        <begin position="131"/>
        <end position="149"/>
    </location>
</feature>
<dbReference type="OrthoDB" id="9763003at2"/>
<proteinExistence type="predicted"/>
<feature type="transmembrane region" description="Helical" evidence="6">
    <location>
        <begin position="44"/>
        <end position="72"/>
    </location>
</feature>
<evidence type="ECO:0000313" key="7">
    <source>
        <dbReference type="EMBL" id="PSR55848.1"/>
    </source>
</evidence>